<reference evidence="4 5" key="1">
    <citation type="submission" date="2017-02" db="EMBL/GenBank/DDBJ databases">
        <title>Whole genome sequencing of Metallibacterium scheffleri DSM 24874 (T).</title>
        <authorList>
            <person name="Kumar S."/>
            <person name="Patil P."/>
            <person name="Patil P.B."/>
        </authorList>
    </citation>
    <scope>NUCLEOTIDE SEQUENCE [LARGE SCALE GENOMIC DNA]</scope>
    <source>
        <strain evidence="4 5">DSM 24874</strain>
    </source>
</reference>
<evidence type="ECO:0008006" key="6">
    <source>
        <dbReference type="Google" id="ProtNLM"/>
    </source>
</evidence>
<keyword evidence="1" id="KW-0238">DNA-binding</keyword>
<evidence type="ECO:0000256" key="2">
    <source>
        <dbReference type="ARBA" id="ARBA00023172"/>
    </source>
</evidence>
<dbReference type="Gene3D" id="1.10.443.10">
    <property type="entry name" value="Intergrase catalytic core"/>
    <property type="match status" value="1"/>
</dbReference>
<keyword evidence="2" id="KW-0233">DNA recombination</keyword>
<accession>A0A4S3KMH0</accession>
<evidence type="ECO:0000313" key="5">
    <source>
        <dbReference type="Proteomes" id="UP000307749"/>
    </source>
</evidence>
<dbReference type="SUPFAM" id="SSF56349">
    <property type="entry name" value="DNA breaking-rejoining enzymes"/>
    <property type="match status" value="1"/>
</dbReference>
<gene>
    <name evidence="4" type="ORF">B1806_09615</name>
</gene>
<dbReference type="InterPro" id="IPR013762">
    <property type="entry name" value="Integrase-like_cat_sf"/>
</dbReference>
<dbReference type="Proteomes" id="UP000307749">
    <property type="component" value="Unassembled WGS sequence"/>
</dbReference>
<evidence type="ECO:0000313" key="4">
    <source>
        <dbReference type="EMBL" id="THD10117.1"/>
    </source>
</evidence>
<dbReference type="GO" id="GO:0015074">
    <property type="term" value="P:DNA integration"/>
    <property type="evidence" value="ECO:0007669"/>
    <property type="project" value="InterPro"/>
</dbReference>
<feature type="region of interest" description="Disordered" evidence="3">
    <location>
        <begin position="151"/>
        <end position="182"/>
    </location>
</feature>
<dbReference type="STRING" id="993689.GCA_002077135_00057"/>
<name>A0A4S3KMH0_9GAMM</name>
<dbReference type="GO" id="GO:0003677">
    <property type="term" value="F:DNA binding"/>
    <property type="evidence" value="ECO:0007669"/>
    <property type="project" value="UniProtKB-KW"/>
</dbReference>
<sequence>MRLLFPDTRLMFENDFQSVAYVPFFLDDSGQYLDGPSQYLRERALLEWLPEDALPVLASSSLGGSLSYPTIASLRTMGEKLKNFLEWCASKKIDWRSAEYTAHVISGYQAQMTTGEWSQTGRPLDGKTINQRASEATLFLAWTSQAGVRNPSAPPFAVPRRRKKASKKEGGSGRGKVAEIDSRAGSVSMDPPLFWLPTQQEVGCWLRNVYSVKGKVKGLCCELILETGIRNRECVEWRADLLPIDRKDWIVRGDKVHVLIRAGTKGKRAQPSDIDGPARWVKLPISFAERLHSYRLEERPSQHARWVRAAKTPDEKSRRRRMGLPPQLFLGEGSNRPFGTRMLHRAWTETPGCPKGWRPHLGRHFCAGQKLIDITLEKIKAAGVDLGKLNADWLTGSANNDITLVIRPMLGHISDETTNGYLGWLRSWFEAQTGQGPLRWHDYLEKGCSGDA</sequence>
<evidence type="ECO:0000256" key="1">
    <source>
        <dbReference type="ARBA" id="ARBA00023125"/>
    </source>
</evidence>
<dbReference type="InterPro" id="IPR010998">
    <property type="entry name" value="Integrase_recombinase_N"/>
</dbReference>
<dbReference type="AlphaFoldDB" id="A0A4S3KMH0"/>
<comment type="caution">
    <text evidence="4">The sequence shown here is derived from an EMBL/GenBank/DDBJ whole genome shotgun (WGS) entry which is preliminary data.</text>
</comment>
<dbReference type="EMBL" id="MWQO01000033">
    <property type="protein sequence ID" value="THD10117.1"/>
    <property type="molecule type" value="Genomic_DNA"/>
</dbReference>
<proteinExistence type="predicted"/>
<dbReference type="InterPro" id="IPR011010">
    <property type="entry name" value="DNA_brk_join_enz"/>
</dbReference>
<dbReference type="RefSeq" id="WP_081130124.1">
    <property type="nucleotide sequence ID" value="NZ_LDOS01000005.1"/>
</dbReference>
<evidence type="ECO:0000256" key="3">
    <source>
        <dbReference type="SAM" id="MobiDB-lite"/>
    </source>
</evidence>
<keyword evidence="5" id="KW-1185">Reference proteome</keyword>
<dbReference type="GO" id="GO:0006310">
    <property type="term" value="P:DNA recombination"/>
    <property type="evidence" value="ECO:0007669"/>
    <property type="project" value="UniProtKB-KW"/>
</dbReference>
<dbReference type="OrthoDB" id="6910240at2"/>
<protein>
    <recommendedName>
        <fullName evidence="6">Tyr recombinase domain-containing protein</fullName>
    </recommendedName>
</protein>
<feature type="compositionally biased region" description="Basic and acidic residues" evidence="3">
    <location>
        <begin position="167"/>
        <end position="182"/>
    </location>
</feature>
<organism evidence="4 5">
    <name type="scientific">Metallibacterium scheffleri</name>
    <dbReference type="NCBI Taxonomy" id="993689"/>
    <lineage>
        <taxon>Bacteria</taxon>
        <taxon>Pseudomonadati</taxon>
        <taxon>Pseudomonadota</taxon>
        <taxon>Gammaproteobacteria</taxon>
        <taxon>Lysobacterales</taxon>
        <taxon>Rhodanobacteraceae</taxon>
        <taxon>Metallibacterium</taxon>
    </lineage>
</organism>
<dbReference type="Gene3D" id="1.10.150.130">
    <property type="match status" value="1"/>
</dbReference>